<dbReference type="OrthoDB" id="9766459at2"/>
<dbReference type="NCBIfam" id="TIGR00229">
    <property type="entry name" value="sensory_box"/>
    <property type="match status" value="2"/>
</dbReference>
<evidence type="ECO:0000313" key="7">
    <source>
        <dbReference type="EMBL" id="RDV15029.1"/>
    </source>
</evidence>
<keyword evidence="5" id="KW-0418">Kinase</keyword>
<dbReference type="PANTHER" id="PTHR43304">
    <property type="entry name" value="PHYTOCHROME-LIKE PROTEIN CPH1"/>
    <property type="match status" value="1"/>
</dbReference>
<dbReference type="InterPro" id="IPR013656">
    <property type="entry name" value="PAS_4"/>
</dbReference>
<dbReference type="InterPro" id="IPR052162">
    <property type="entry name" value="Sensor_kinase/Photoreceptor"/>
</dbReference>
<dbReference type="SUPFAM" id="SSF55785">
    <property type="entry name" value="PYP-like sensor domain (PAS domain)"/>
    <property type="match status" value="4"/>
</dbReference>
<dbReference type="SMART" id="SM00388">
    <property type="entry name" value="HisKA"/>
    <property type="match status" value="1"/>
</dbReference>
<dbReference type="CDD" id="cd00130">
    <property type="entry name" value="PAS"/>
    <property type="match status" value="1"/>
</dbReference>
<evidence type="ECO:0000256" key="4">
    <source>
        <dbReference type="ARBA" id="ARBA00022679"/>
    </source>
</evidence>
<dbReference type="InterPro" id="IPR001610">
    <property type="entry name" value="PAC"/>
</dbReference>
<evidence type="ECO:0000313" key="8">
    <source>
        <dbReference type="Proteomes" id="UP000256708"/>
    </source>
</evidence>
<evidence type="ECO:0000256" key="5">
    <source>
        <dbReference type="ARBA" id="ARBA00022777"/>
    </source>
</evidence>
<reference evidence="8" key="1">
    <citation type="submission" date="2018-08" db="EMBL/GenBank/DDBJ databases">
        <authorList>
            <person name="Liu Z.-W."/>
            <person name="Du Z.-J."/>
        </authorList>
    </citation>
    <scope>NUCLEOTIDE SEQUENCE [LARGE SCALE GENOMIC DNA]</scope>
    <source>
        <strain evidence="8">H4X</strain>
    </source>
</reference>
<keyword evidence="4" id="KW-0808">Transferase</keyword>
<dbReference type="Gene3D" id="1.10.287.130">
    <property type="match status" value="1"/>
</dbReference>
<dbReference type="CDD" id="cd00082">
    <property type="entry name" value="HisKA"/>
    <property type="match status" value="1"/>
</dbReference>
<dbReference type="Pfam" id="PF00512">
    <property type="entry name" value="HisKA"/>
    <property type="match status" value="1"/>
</dbReference>
<gene>
    <name evidence="7" type="ORF">DXT99_12170</name>
</gene>
<comment type="catalytic activity">
    <reaction evidence="1">
        <text>ATP + protein L-histidine = ADP + protein N-phospho-L-histidine.</text>
        <dbReference type="EC" id="2.7.13.3"/>
    </reaction>
</comment>
<protein>
    <recommendedName>
        <fullName evidence="2">histidine kinase</fullName>
        <ecNumber evidence="2">2.7.13.3</ecNumber>
    </recommendedName>
</protein>
<sequence length="626" mass="70868">MLPISSIMHQDSTLDYQAIFNTLPGNFLVLQPNPPLFTILAISDSLLQITNQERHNVVGKSVFEAYPENPDDSTSSGPSRMRDYLQKTLQEKKIDQVPLVRYDVPNTESAFEARYWSADSRPVLDAAGNVAYILHTAIDITQQVTAQKQLEDQKGYLQSAVDIADLGTFKVDIANDTGTYSEAAREWFDFDSLRKPMADIFSKLHPEDAERVTKVIADSLQSEERGRHDITYRLESSGDQGVRHLRSIGKTMFAEGKPHSIIGIIQDVTPQVSSQKKLLESESRFRNLLKQAPVAIALTRGQDMVIENVNGPMLRIMYKETEEEVIGKKLVEALPEVRDQPILQLVLDVLKTGEPFKGSEVPVSLREGGSVEQHYFNVSYTPLIEEGIVTGVIHTAIDVTEQVLVRKKAEESQEALKRFKFMADQARDAFILMREDGSFAYLNPKALEAWDYKKEEAENIRVPDVDPVYQEELFSQLFARAQQETIPQFETLHKKKNGQIYPVEVTVVGLKLDGEPHLFALARDITERKRNEAALELKNNQLTRINNDLDNFIYTASHDLKAPIFNIEGLLSLLSDEFSTGGVQEDESRQIIDLMQQSVERFKKTIESLTDVVRLQQENEEETVLI</sequence>
<dbReference type="Gene3D" id="3.30.450.20">
    <property type="entry name" value="PAS domain"/>
    <property type="match status" value="4"/>
</dbReference>
<evidence type="ECO:0000256" key="2">
    <source>
        <dbReference type="ARBA" id="ARBA00012438"/>
    </source>
</evidence>
<proteinExistence type="predicted"/>
<keyword evidence="8" id="KW-1185">Reference proteome</keyword>
<dbReference type="SMART" id="SM00091">
    <property type="entry name" value="PAS"/>
    <property type="match status" value="4"/>
</dbReference>
<dbReference type="InterPro" id="IPR036097">
    <property type="entry name" value="HisK_dim/P_sf"/>
</dbReference>
<dbReference type="EMBL" id="QRGR01000011">
    <property type="protein sequence ID" value="RDV15029.1"/>
    <property type="molecule type" value="Genomic_DNA"/>
</dbReference>
<dbReference type="SUPFAM" id="SSF47384">
    <property type="entry name" value="Homodimeric domain of signal transducing histidine kinase"/>
    <property type="match status" value="1"/>
</dbReference>
<dbReference type="InterPro" id="IPR000700">
    <property type="entry name" value="PAS-assoc_C"/>
</dbReference>
<dbReference type="InterPro" id="IPR000014">
    <property type="entry name" value="PAS"/>
</dbReference>
<dbReference type="EC" id="2.7.13.3" evidence="2"/>
<dbReference type="Proteomes" id="UP000256708">
    <property type="component" value="Unassembled WGS sequence"/>
</dbReference>
<evidence type="ECO:0000256" key="1">
    <source>
        <dbReference type="ARBA" id="ARBA00000085"/>
    </source>
</evidence>
<organism evidence="7 8">
    <name type="scientific">Pontibacter diazotrophicus</name>
    <dbReference type="NCBI Taxonomy" id="1400979"/>
    <lineage>
        <taxon>Bacteria</taxon>
        <taxon>Pseudomonadati</taxon>
        <taxon>Bacteroidota</taxon>
        <taxon>Cytophagia</taxon>
        <taxon>Cytophagales</taxon>
        <taxon>Hymenobacteraceae</taxon>
        <taxon>Pontibacter</taxon>
    </lineage>
</organism>
<comment type="caution">
    <text evidence="7">The sequence shown here is derived from an EMBL/GenBank/DDBJ whole genome shotgun (WGS) entry which is preliminary data.</text>
</comment>
<accession>A0A3D8LC63</accession>
<dbReference type="PROSITE" id="PS50113">
    <property type="entry name" value="PAC"/>
    <property type="match status" value="1"/>
</dbReference>
<evidence type="ECO:0000256" key="3">
    <source>
        <dbReference type="ARBA" id="ARBA00022553"/>
    </source>
</evidence>
<name>A0A3D8LC63_9BACT</name>
<dbReference type="SMART" id="SM00086">
    <property type="entry name" value="PAC"/>
    <property type="match status" value="3"/>
</dbReference>
<dbReference type="Pfam" id="PF08448">
    <property type="entry name" value="PAS_4"/>
    <property type="match status" value="1"/>
</dbReference>
<evidence type="ECO:0000259" key="6">
    <source>
        <dbReference type="PROSITE" id="PS50113"/>
    </source>
</evidence>
<dbReference type="AlphaFoldDB" id="A0A3D8LC63"/>
<dbReference type="InterPro" id="IPR035965">
    <property type="entry name" value="PAS-like_dom_sf"/>
</dbReference>
<dbReference type="PANTHER" id="PTHR43304:SF1">
    <property type="entry name" value="PAC DOMAIN-CONTAINING PROTEIN"/>
    <property type="match status" value="1"/>
</dbReference>
<feature type="domain" description="PAC" evidence="6">
    <location>
        <begin position="93"/>
        <end position="152"/>
    </location>
</feature>
<keyword evidence="3" id="KW-0597">Phosphoprotein</keyword>
<dbReference type="Pfam" id="PF13426">
    <property type="entry name" value="PAS_9"/>
    <property type="match status" value="2"/>
</dbReference>
<dbReference type="InterPro" id="IPR003661">
    <property type="entry name" value="HisK_dim/P_dom"/>
</dbReference>
<dbReference type="GO" id="GO:0000155">
    <property type="term" value="F:phosphorelay sensor kinase activity"/>
    <property type="evidence" value="ECO:0007669"/>
    <property type="project" value="InterPro"/>
</dbReference>